<name>A0A834LPF9_RHOSS</name>
<dbReference type="Proteomes" id="UP000626092">
    <property type="component" value="Unassembled WGS sequence"/>
</dbReference>
<organism evidence="2 3">
    <name type="scientific">Rhododendron simsii</name>
    <name type="common">Sims's rhododendron</name>
    <dbReference type="NCBI Taxonomy" id="118357"/>
    <lineage>
        <taxon>Eukaryota</taxon>
        <taxon>Viridiplantae</taxon>
        <taxon>Streptophyta</taxon>
        <taxon>Embryophyta</taxon>
        <taxon>Tracheophyta</taxon>
        <taxon>Spermatophyta</taxon>
        <taxon>Magnoliopsida</taxon>
        <taxon>eudicotyledons</taxon>
        <taxon>Gunneridae</taxon>
        <taxon>Pentapetalae</taxon>
        <taxon>asterids</taxon>
        <taxon>Ericales</taxon>
        <taxon>Ericaceae</taxon>
        <taxon>Ericoideae</taxon>
        <taxon>Rhodoreae</taxon>
        <taxon>Rhododendron</taxon>
    </lineage>
</organism>
<protein>
    <submittedName>
        <fullName evidence="2">Uncharacterized protein</fullName>
    </submittedName>
</protein>
<keyword evidence="3" id="KW-1185">Reference proteome</keyword>
<evidence type="ECO:0000313" key="3">
    <source>
        <dbReference type="Proteomes" id="UP000626092"/>
    </source>
</evidence>
<dbReference type="AlphaFoldDB" id="A0A834LPF9"/>
<comment type="caution">
    <text evidence="2">The sequence shown here is derived from an EMBL/GenBank/DDBJ whole genome shotgun (WGS) entry which is preliminary data.</text>
</comment>
<reference evidence="2" key="1">
    <citation type="submission" date="2019-11" db="EMBL/GenBank/DDBJ databases">
        <authorList>
            <person name="Liu Y."/>
            <person name="Hou J."/>
            <person name="Li T.-Q."/>
            <person name="Guan C.-H."/>
            <person name="Wu X."/>
            <person name="Wu H.-Z."/>
            <person name="Ling F."/>
            <person name="Zhang R."/>
            <person name="Shi X.-G."/>
            <person name="Ren J.-P."/>
            <person name="Chen E.-F."/>
            <person name="Sun J.-M."/>
        </authorList>
    </citation>
    <scope>NUCLEOTIDE SEQUENCE</scope>
    <source>
        <strain evidence="2">Adult_tree_wgs_1</strain>
        <tissue evidence="2">Leaves</tissue>
    </source>
</reference>
<dbReference type="EMBL" id="WJXA01000004">
    <property type="protein sequence ID" value="KAF7145061.1"/>
    <property type="molecule type" value="Genomic_DNA"/>
</dbReference>
<accession>A0A834LPF9</accession>
<evidence type="ECO:0000256" key="1">
    <source>
        <dbReference type="SAM" id="MobiDB-lite"/>
    </source>
</evidence>
<feature type="region of interest" description="Disordered" evidence="1">
    <location>
        <begin position="265"/>
        <end position="287"/>
    </location>
</feature>
<gene>
    <name evidence="2" type="ORF">RHSIM_Rhsim04G0127800</name>
</gene>
<dbReference type="OrthoDB" id="1194658at2759"/>
<evidence type="ECO:0000313" key="2">
    <source>
        <dbReference type="EMBL" id="KAF7145061.1"/>
    </source>
</evidence>
<sequence>MVAPLCKIQPVLMRLSTRDRWLRPLESFRADARLVRAVEEGVYRGGEVRVPLFDRGGTRTGPSEVGQDILGLLVTVLLQRLTSPRDCTPAGQASEFHGKNVRFRSPSGWFTLILRASMGRYDMVSVVHTQFLMAFCFEHFRESRAPHADISEGEEPRPRIMRWSGVSSTKPWGKRIDDADAFFPRPYASPSKVRFPLASFQRMTVLGVLLLWCFRRNDRATSFTVPTAAWRRNLTLQNYVRGVPEIRLFQKSTIATRHHHRGPLSTVIPPRLTRDEGEGKTALQEQGPQLKRIRKIRRWPEFTVCAAPSSLVSASRFAGGQSSLLPRILAGLKREIWANKNSGQTSGDELFMFQMQLFRLSYSSSPAKNSSAVAASTKTPDHRLSDVVAASSLIHELFHELF</sequence>
<proteinExistence type="predicted"/>